<dbReference type="SUPFAM" id="SSF55021">
    <property type="entry name" value="ACT-like"/>
    <property type="match status" value="2"/>
</dbReference>
<dbReference type="Pfam" id="PF13840">
    <property type="entry name" value="ACT_7"/>
    <property type="match status" value="1"/>
</dbReference>
<proteinExistence type="predicted"/>
<feature type="domain" description="CASTOR ACT" evidence="1">
    <location>
        <begin position="53"/>
        <end position="113"/>
    </location>
</feature>
<dbReference type="EMBL" id="DWVY01000031">
    <property type="protein sequence ID" value="HJC74574.1"/>
    <property type="molecule type" value="Genomic_DNA"/>
</dbReference>
<organism evidence="2 3">
    <name type="scientific">Candidatus Mediterraneibacter faecavium</name>
    <dbReference type="NCBI Taxonomy" id="2838668"/>
    <lineage>
        <taxon>Bacteria</taxon>
        <taxon>Bacillati</taxon>
        <taxon>Bacillota</taxon>
        <taxon>Clostridia</taxon>
        <taxon>Lachnospirales</taxon>
        <taxon>Lachnospiraceae</taxon>
        <taxon>Mediterraneibacter</taxon>
    </lineage>
</organism>
<dbReference type="PANTHER" id="PTHR31131">
    <property type="entry name" value="CHROMOSOME 1, WHOLE GENOME SHOTGUN SEQUENCE"/>
    <property type="match status" value="1"/>
</dbReference>
<evidence type="ECO:0000313" key="3">
    <source>
        <dbReference type="Proteomes" id="UP000823902"/>
    </source>
</evidence>
<dbReference type="InterPro" id="IPR016540">
    <property type="entry name" value="UCP008459"/>
</dbReference>
<protein>
    <submittedName>
        <fullName evidence="2">ACT domain-containing protein</fullName>
    </submittedName>
</protein>
<dbReference type="Gene3D" id="3.30.2130.10">
    <property type="entry name" value="VC0802-like"/>
    <property type="match status" value="1"/>
</dbReference>
<dbReference type="Proteomes" id="UP000823902">
    <property type="component" value="Unassembled WGS sequence"/>
</dbReference>
<dbReference type="AlphaFoldDB" id="A0A9D2TLM0"/>
<dbReference type="PANTHER" id="PTHR31131:SF6">
    <property type="entry name" value="CASTOR ACT DOMAIN-CONTAINING PROTEIN"/>
    <property type="match status" value="1"/>
</dbReference>
<comment type="caution">
    <text evidence="2">The sequence shown here is derived from an EMBL/GenBank/DDBJ whole genome shotgun (WGS) entry which is preliminary data.</text>
</comment>
<dbReference type="PIRSF" id="PIRSF008459">
    <property type="entry name" value="UCP008459"/>
    <property type="match status" value="1"/>
</dbReference>
<dbReference type="InterPro" id="IPR045865">
    <property type="entry name" value="ACT-like_dom_sf"/>
</dbReference>
<gene>
    <name evidence="2" type="ORF">H9697_06465</name>
</gene>
<reference evidence="2" key="1">
    <citation type="journal article" date="2021" name="PeerJ">
        <title>Extensive microbial diversity within the chicken gut microbiome revealed by metagenomics and culture.</title>
        <authorList>
            <person name="Gilroy R."/>
            <person name="Ravi A."/>
            <person name="Getino M."/>
            <person name="Pursley I."/>
            <person name="Horton D.L."/>
            <person name="Alikhan N.F."/>
            <person name="Baker D."/>
            <person name="Gharbi K."/>
            <person name="Hall N."/>
            <person name="Watson M."/>
            <person name="Adriaenssens E.M."/>
            <person name="Foster-Nyarko E."/>
            <person name="Jarju S."/>
            <person name="Secka A."/>
            <person name="Antonio M."/>
            <person name="Oren A."/>
            <person name="Chaudhuri R.R."/>
            <person name="La Ragione R."/>
            <person name="Hildebrand F."/>
            <person name="Pallen M.J."/>
        </authorList>
    </citation>
    <scope>NUCLEOTIDE SEQUENCE</scope>
    <source>
        <strain evidence="2">CHK196-7946</strain>
    </source>
</reference>
<evidence type="ECO:0000313" key="2">
    <source>
        <dbReference type="EMBL" id="HJC74574.1"/>
    </source>
</evidence>
<dbReference type="InterPro" id="IPR051719">
    <property type="entry name" value="CASTOR_mTORC1"/>
</dbReference>
<name>A0A9D2TLM0_9FIRM</name>
<reference evidence="2" key="2">
    <citation type="submission" date="2021-04" db="EMBL/GenBank/DDBJ databases">
        <authorList>
            <person name="Gilroy R."/>
        </authorList>
    </citation>
    <scope>NUCLEOTIDE SEQUENCE</scope>
    <source>
        <strain evidence="2">CHK196-7946</strain>
    </source>
</reference>
<dbReference type="InterPro" id="IPR027795">
    <property type="entry name" value="CASTOR_ACT_dom"/>
</dbReference>
<sequence length="127" mass="14413">MELQRIKRDFSVCKVTDYSKVNLESEYCFVGKTDEENSLVCLTAEAPDNTTEREDGWRAFRIRGVLDFSLIGILAKISALLAKEKIGIFVVSTYNTDYILVKKENEMKAISCLIREGYNVEGGKTKE</sequence>
<accession>A0A9D2TLM0</accession>
<evidence type="ECO:0000259" key="1">
    <source>
        <dbReference type="Pfam" id="PF13840"/>
    </source>
</evidence>